<dbReference type="PANTHER" id="PTHR33059:SF4">
    <property type="entry name" value="FCS-LIKE ZINC FINGER 5"/>
    <property type="match status" value="1"/>
</dbReference>
<evidence type="ECO:0008006" key="4">
    <source>
        <dbReference type="Google" id="ProtNLM"/>
    </source>
</evidence>
<name>A0A8J5CB64_ZINOF</name>
<gene>
    <name evidence="2" type="ORF">ZIOFF_071173</name>
</gene>
<dbReference type="EMBL" id="JACMSC010000021">
    <property type="protein sequence ID" value="KAG6470119.1"/>
    <property type="molecule type" value="Genomic_DNA"/>
</dbReference>
<dbReference type="AlphaFoldDB" id="A0A8J5CB64"/>
<sequence length="173" mass="18412">MVLGRRQSMRRTTSMTEFAVNFVVSDAEVTQSNPEQDNLAGLGDRLPLQNRSSGAADWMEATYQGNANLAPSPRGMEHRRSSADFAVVETSRFLAECGSATAALSSDGISSCTGIAASASCRGEAFCSFECRHQHMKPDERNENCSLTSIKDRGAPATNGDKQSGNGETLAAV</sequence>
<evidence type="ECO:0000313" key="2">
    <source>
        <dbReference type="EMBL" id="KAG6470119.1"/>
    </source>
</evidence>
<evidence type="ECO:0000256" key="1">
    <source>
        <dbReference type="SAM" id="MobiDB-lite"/>
    </source>
</evidence>
<proteinExistence type="predicted"/>
<organism evidence="2 3">
    <name type="scientific">Zingiber officinale</name>
    <name type="common">Ginger</name>
    <name type="synonym">Amomum zingiber</name>
    <dbReference type="NCBI Taxonomy" id="94328"/>
    <lineage>
        <taxon>Eukaryota</taxon>
        <taxon>Viridiplantae</taxon>
        <taxon>Streptophyta</taxon>
        <taxon>Embryophyta</taxon>
        <taxon>Tracheophyta</taxon>
        <taxon>Spermatophyta</taxon>
        <taxon>Magnoliopsida</taxon>
        <taxon>Liliopsida</taxon>
        <taxon>Zingiberales</taxon>
        <taxon>Zingiberaceae</taxon>
        <taxon>Zingiber</taxon>
    </lineage>
</organism>
<dbReference type="PANTHER" id="PTHR33059">
    <property type="entry name" value="FCS-LIKE ZINC FINGER 5"/>
    <property type="match status" value="1"/>
</dbReference>
<dbReference type="Proteomes" id="UP000734854">
    <property type="component" value="Unassembled WGS sequence"/>
</dbReference>
<protein>
    <recommendedName>
        <fullName evidence="4">FLZ-type domain-containing protein</fullName>
    </recommendedName>
</protein>
<reference evidence="2 3" key="1">
    <citation type="submission" date="2020-08" db="EMBL/GenBank/DDBJ databases">
        <title>Plant Genome Project.</title>
        <authorList>
            <person name="Zhang R.-G."/>
        </authorList>
    </citation>
    <scope>NUCLEOTIDE SEQUENCE [LARGE SCALE GENOMIC DNA]</scope>
    <source>
        <tissue evidence="2">Rhizome</tissue>
    </source>
</reference>
<accession>A0A8J5CB64</accession>
<feature type="region of interest" description="Disordered" evidence="1">
    <location>
        <begin position="147"/>
        <end position="173"/>
    </location>
</feature>
<comment type="caution">
    <text evidence="2">The sequence shown here is derived from an EMBL/GenBank/DDBJ whole genome shotgun (WGS) entry which is preliminary data.</text>
</comment>
<evidence type="ECO:0000313" key="3">
    <source>
        <dbReference type="Proteomes" id="UP000734854"/>
    </source>
</evidence>
<keyword evidence="3" id="KW-1185">Reference proteome</keyword>